<protein>
    <recommendedName>
        <fullName evidence="1">CBF1-interacting co-repressor CIR N-terminal domain-containing protein</fullName>
    </recommendedName>
</protein>
<dbReference type="PANTHER" id="PTHR22093:SF0">
    <property type="entry name" value="LEUKOCYTE RECEPTOR CLUSTER MEMBER 1"/>
    <property type="match status" value="1"/>
</dbReference>
<dbReference type="InterPro" id="IPR039875">
    <property type="entry name" value="LENG1-like"/>
</dbReference>
<dbReference type="Proteomes" id="UP000011958">
    <property type="component" value="Unassembled WGS sequence"/>
</dbReference>
<keyword evidence="3" id="KW-1185">Reference proteome</keyword>
<dbReference type="HOGENOM" id="CLU_047019_1_0_1"/>
<organism evidence="2 3">
    <name type="scientific">Pneumocystis murina (strain B123)</name>
    <name type="common">Mouse pneumocystis pneumonia agent</name>
    <name type="synonym">Pneumocystis carinii f. sp. muris</name>
    <dbReference type="NCBI Taxonomy" id="1069680"/>
    <lineage>
        <taxon>Eukaryota</taxon>
        <taxon>Fungi</taxon>
        <taxon>Dikarya</taxon>
        <taxon>Ascomycota</taxon>
        <taxon>Taphrinomycotina</taxon>
        <taxon>Pneumocystomycetes</taxon>
        <taxon>Pneumocystaceae</taxon>
        <taxon>Pneumocystis</taxon>
    </lineage>
</organism>
<comment type="caution">
    <text evidence="2">The sequence shown here is derived from an EMBL/GenBank/DDBJ whole genome shotgun (WGS) entry which is preliminary data.</text>
</comment>
<evidence type="ECO:0000313" key="2">
    <source>
        <dbReference type="EMBL" id="EMR09407.1"/>
    </source>
</evidence>
<dbReference type="AlphaFoldDB" id="M7NQ67"/>
<dbReference type="eggNOG" id="ENOG502RR25">
    <property type="taxonomic scope" value="Eukaryota"/>
</dbReference>
<feature type="domain" description="CBF1-interacting co-repressor CIR N-terminal" evidence="1">
    <location>
        <begin position="10"/>
        <end position="46"/>
    </location>
</feature>
<dbReference type="STRING" id="1069680.M7NQ67"/>
<dbReference type="InterPro" id="IPR019339">
    <property type="entry name" value="CIR_N_dom"/>
</dbReference>
<dbReference type="EMBL" id="AFWA02000013">
    <property type="protein sequence ID" value="EMR09407.1"/>
    <property type="molecule type" value="Genomic_DNA"/>
</dbReference>
<name>M7NQ67_PNEMU</name>
<dbReference type="OrthoDB" id="2159131at2759"/>
<dbReference type="RefSeq" id="XP_007874356.1">
    <property type="nucleotide sequence ID" value="XM_007876165.1"/>
</dbReference>
<sequence>MPLNILHHKSWNVYNKSNIEKVRRDEALARKKEEEREMRMREADGKRRLRILRERSGLRESEMIEDRTEHLKGNSLYYSRAHVQSMKDSDVHLLKNEKKRKKNDDMAMLDKVLKRRCEPSQNKHINFWEDFESGKIHTDYSNPEYEKEKADADKKWNDIITMQLSNSSKEMSPWYSHLSLQSSAQRKKDQQSIERDIRIQNSIKDFNDPLTAMQSYLKQKKKIKNLDLNKKACDSLDKYNHFRKTSYEEYTRLAISDKVHKDINKDKVLEGTHLSREFQERKLQSMSDFSNQYITDYKIIGKYSSQYNPEYVNRHE</sequence>
<dbReference type="OMA" id="LRESEMI"/>
<dbReference type="GeneID" id="19896045"/>
<accession>M7NQ67</accession>
<evidence type="ECO:0000259" key="1">
    <source>
        <dbReference type="SMART" id="SM01083"/>
    </source>
</evidence>
<proteinExistence type="predicted"/>
<gene>
    <name evidence="2" type="ORF">PNEG_02352</name>
</gene>
<evidence type="ECO:0000313" key="3">
    <source>
        <dbReference type="Proteomes" id="UP000011958"/>
    </source>
</evidence>
<reference evidence="3" key="1">
    <citation type="journal article" date="2016" name="Nat. Commun.">
        <title>Genome analysis of three Pneumocystis species reveals adaptation mechanisms to life exclusively in mammalian hosts.</title>
        <authorList>
            <person name="Ma L."/>
            <person name="Chen Z."/>
            <person name="Huang D.W."/>
            <person name="Kutty G."/>
            <person name="Ishihara M."/>
            <person name="Wang H."/>
            <person name="Abouelleil A."/>
            <person name="Bishop L."/>
            <person name="Davey E."/>
            <person name="Deng R."/>
            <person name="Deng X."/>
            <person name="Fan L."/>
            <person name="Fantoni G."/>
            <person name="Fitzgerald M."/>
            <person name="Gogineni E."/>
            <person name="Goldberg J.M."/>
            <person name="Handley G."/>
            <person name="Hu X."/>
            <person name="Huber C."/>
            <person name="Jiao X."/>
            <person name="Jones K."/>
            <person name="Levin J.Z."/>
            <person name="Liu Y."/>
            <person name="Macdonald P."/>
            <person name="Melnikov A."/>
            <person name="Raley C."/>
            <person name="Sassi M."/>
            <person name="Sherman B.T."/>
            <person name="Song X."/>
            <person name="Sykes S."/>
            <person name="Tran B."/>
            <person name="Walsh L."/>
            <person name="Xia Y."/>
            <person name="Yang J."/>
            <person name="Young S."/>
            <person name="Zeng Q."/>
            <person name="Zheng X."/>
            <person name="Stephens R."/>
            <person name="Nusbaum C."/>
            <person name="Birren B.W."/>
            <person name="Azadi P."/>
            <person name="Lempicki R.A."/>
            <person name="Cuomo C.A."/>
            <person name="Kovacs J.A."/>
        </authorList>
    </citation>
    <scope>NUCLEOTIDE SEQUENCE [LARGE SCALE GENOMIC DNA]</scope>
    <source>
        <strain evidence="3">B123</strain>
    </source>
</reference>
<dbReference type="PANTHER" id="PTHR22093">
    <property type="entry name" value="LEUKOCYTE RECEPTOR CLUSTER LRC MEMBER 1"/>
    <property type="match status" value="1"/>
</dbReference>
<dbReference type="SMART" id="SM01083">
    <property type="entry name" value="Cir_N"/>
    <property type="match status" value="1"/>
</dbReference>
<dbReference type="VEuPathDB" id="FungiDB:PNEG_02352"/>